<name>K1XWY1_9BACT</name>
<organism evidence="2">
    <name type="scientific">uncultured bacterium</name>
    <name type="common">gcode 4</name>
    <dbReference type="NCBI Taxonomy" id="1234023"/>
    <lineage>
        <taxon>Bacteria</taxon>
        <taxon>environmental samples</taxon>
    </lineage>
</organism>
<keyword evidence="1" id="KW-0472">Membrane</keyword>
<accession>K1XWY1</accession>
<reference evidence="2" key="1">
    <citation type="journal article" date="2012" name="Science">
        <title>Fermentation, hydrogen, and sulfur metabolism in multiple uncultivated bacterial phyla.</title>
        <authorList>
            <person name="Wrighton K.C."/>
            <person name="Thomas B.C."/>
            <person name="Sharon I."/>
            <person name="Miller C.S."/>
            <person name="Castelle C.J."/>
            <person name="VerBerkmoes N.C."/>
            <person name="Wilkins M.J."/>
            <person name="Hettich R.L."/>
            <person name="Lipton M.S."/>
            <person name="Williams K.H."/>
            <person name="Long P.E."/>
            <person name="Banfield J.F."/>
        </authorList>
    </citation>
    <scope>NUCLEOTIDE SEQUENCE [LARGE SCALE GENOMIC DNA]</scope>
</reference>
<proteinExistence type="predicted"/>
<evidence type="ECO:0000313" key="2">
    <source>
        <dbReference type="EMBL" id="EKD29717.1"/>
    </source>
</evidence>
<sequence length="295" mass="31131">MKHPNNLYSRLTLITSITLVVGYFIVQAATLYYTDLPNVGTGSGLTSTSWNNLVNYANKAIKQDTEILTVTGGRVGIGTTNPRTALDIENGTNGLPPTSGNANAWMMRLNNAGINVTMDFGTLGTTSPYPGWIQVHDANNWASNFPLILNPNGGNVGIGTSSPRVKLDIVGDLMINGAVYKTQILVLPGNTTQILKVDIAGSYGFYEIKVAGYGSSGAGSCLIAWMDGGHGGGTTYHHLQETARITQWNPVLGAIIETTTGGSISLQNTSSTPIQLLITVISHNSAGETSFAVLQ</sequence>
<gene>
    <name evidence="2" type="ORF">ACD_78C00306G0003</name>
</gene>
<protein>
    <submittedName>
        <fullName evidence="2">Uncharacterized protein</fullName>
    </submittedName>
</protein>
<keyword evidence="1" id="KW-1133">Transmembrane helix</keyword>
<dbReference type="AlphaFoldDB" id="K1XWY1"/>
<keyword evidence="1" id="KW-0812">Transmembrane</keyword>
<comment type="caution">
    <text evidence="2">The sequence shown here is derived from an EMBL/GenBank/DDBJ whole genome shotgun (WGS) entry which is preliminary data.</text>
</comment>
<dbReference type="EMBL" id="AMFJ01034306">
    <property type="protein sequence ID" value="EKD29717.1"/>
    <property type="molecule type" value="Genomic_DNA"/>
</dbReference>
<evidence type="ECO:0000256" key="1">
    <source>
        <dbReference type="SAM" id="Phobius"/>
    </source>
</evidence>
<feature type="transmembrane region" description="Helical" evidence="1">
    <location>
        <begin position="12"/>
        <end position="33"/>
    </location>
</feature>